<dbReference type="OrthoDB" id="7791409at2"/>
<evidence type="ECO:0000313" key="3">
    <source>
        <dbReference type="Proteomes" id="UP000240418"/>
    </source>
</evidence>
<proteinExistence type="predicted"/>
<organism evidence="2 3">
    <name type="scientific">Shimia abyssi</name>
    <dbReference type="NCBI Taxonomy" id="1662395"/>
    <lineage>
        <taxon>Bacteria</taxon>
        <taxon>Pseudomonadati</taxon>
        <taxon>Pseudomonadota</taxon>
        <taxon>Alphaproteobacteria</taxon>
        <taxon>Rhodobacterales</taxon>
        <taxon>Roseobacteraceae</taxon>
    </lineage>
</organism>
<dbReference type="EMBL" id="PYGJ01000002">
    <property type="protein sequence ID" value="PSL21324.1"/>
    <property type="molecule type" value="Genomic_DNA"/>
</dbReference>
<evidence type="ECO:0000313" key="2">
    <source>
        <dbReference type="EMBL" id="PSL21324.1"/>
    </source>
</evidence>
<comment type="caution">
    <text evidence="2">The sequence shown here is derived from an EMBL/GenBank/DDBJ whole genome shotgun (WGS) entry which is preliminary data.</text>
</comment>
<dbReference type="Proteomes" id="UP000240418">
    <property type="component" value="Unassembled WGS sequence"/>
</dbReference>
<dbReference type="Pfam" id="PF09898">
    <property type="entry name" value="DUF2125"/>
    <property type="match status" value="1"/>
</dbReference>
<gene>
    <name evidence="2" type="ORF">CLV88_102444</name>
</gene>
<accession>A0A2P8FHX3</accession>
<sequence>MNFAKRIAAPSLLASVLLSSTALADIGARDVWESWRSYLGGFGYDISASENTDGNTLNIKDFTLGMKIPEDDGTVTVEMGGLQFVENGDGTVEVVIPAEMPIHFLVKADGENVDGTITVSSKGYSTIVSGTPEEMVYTYNASEIGVALTDLTVDGEVIPGIVANAIMGGVLGRSSMAVGETVATQQKMSIETLNYTIQGTDPDGGGSLDVKGGITGIDMDFDGVVPLGDYTEDPQAFFEAGFDIAGGYTLEGSEMTMQFIEDGAAGNMSFNTGAGEMGMEMNNSIMAYSGIVQDVALNMLVPDVPLPIDVSFGEFGYGFEMPLQAGDEPQDFGFGLVLGDLSVSEMLWSMVDPGQVLPHDPATLVLDLSGKATLFADLMTLDEDASEVPGELNSLTLNELLLNIAGASVTGTGDFVFDNTDMQSFDGFPRPEGALDLNITGVNALMDKLVEMGLLPEEQAMGARMMMSMFSVPGEGEDTLTSTIEVNEQGHVLANGQRLK</sequence>
<keyword evidence="1" id="KW-0732">Signal</keyword>
<keyword evidence="3" id="KW-1185">Reference proteome</keyword>
<dbReference type="InterPro" id="IPR018666">
    <property type="entry name" value="DUF2125"/>
</dbReference>
<dbReference type="AlphaFoldDB" id="A0A2P8FHX3"/>
<dbReference type="RefSeq" id="WP_106607505.1">
    <property type="nucleotide sequence ID" value="NZ_PYGJ01000002.1"/>
</dbReference>
<feature type="chain" id="PRO_5015156576" evidence="1">
    <location>
        <begin position="25"/>
        <end position="500"/>
    </location>
</feature>
<name>A0A2P8FHX3_9RHOB</name>
<feature type="signal peptide" evidence="1">
    <location>
        <begin position="1"/>
        <end position="24"/>
    </location>
</feature>
<protein>
    <submittedName>
        <fullName evidence="2">Uncharacterized protein DUF2125</fullName>
    </submittedName>
</protein>
<evidence type="ECO:0000256" key="1">
    <source>
        <dbReference type="SAM" id="SignalP"/>
    </source>
</evidence>
<reference evidence="2 3" key="1">
    <citation type="submission" date="2018-03" db="EMBL/GenBank/DDBJ databases">
        <title>Genomic Encyclopedia of Archaeal and Bacterial Type Strains, Phase II (KMG-II): from individual species to whole genera.</title>
        <authorList>
            <person name="Goeker M."/>
        </authorList>
    </citation>
    <scope>NUCLEOTIDE SEQUENCE [LARGE SCALE GENOMIC DNA]</scope>
    <source>
        <strain evidence="2 3">DSM 100673</strain>
    </source>
</reference>